<dbReference type="GO" id="GO:0006596">
    <property type="term" value="P:polyamine biosynthetic process"/>
    <property type="evidence" value="ECO:0007669"/>
    <property type="project" value="UniProtKB-KW"/>
</dbReference>
<protein>
    <submittedName>
        <fullName evidence="3">Integral membrane protein-like protein</fullName>
    </submittedName>
</protein>
<name>A0A1A8XRE1_9PROT</name>
<feature type="transmembrane region" description="Helical" evidence="2">
    <location>
        <begin position="295"/>
        <end position="317"/>
    </location>
</feature>
<dbReference type="Proteomes" id="UP000199169">
    <property type="component" value="Unassembled WGS sequence"/>
</dbReference>
<feature type="transmembrane region" description="Helical" evidence="2">
    <location>
        <begin position="69"/>
        <end position="86"/>
    </location>
</feature>
<gene>
    <name evidence="3" type="ORF">ACCAA_340038</name>
</gene>
<feature type="transmembrane region" description="Helical" evidence="2">
    <location>
        <begin position="246"/>
        <end position="265"/>
    </location>
</feature>
<dbReference type="STRING" id="1860102.ACCAA_340038"/>
<feature type="transmembrane region" description="Helical" evidence="2">
    <location>
        <begin position="98"/>
        <end position="117"/>
    </location>
</feature>
<evidence type="ECO:0000256" key="2">
    <source>
        <dbReference type="SAM" id="Phobius"/>
    </source>
</evidence>
<feature type="transmembrane region" description="Helical" evidence="2">
    <location>
        <begin position="170"/>
        <end position="188"/>
    </location>
</feature>
<dbReference type="InterPro" id="IPR029063">
    <property type="entry name" value="SAM-dependent_MTases_sf"/>
</dbReference>
<keyword evidence="2" id="KW-1133">Transmembrane helix</keyword>
<keyword evidence="1" id="KW-0620">Polyamine biosynthesis</keyword>
<feature type="transmembrane region" description="Helical" evidence="2">
    <location>
        <begin position="381"/>
        <end position="398"/>
    </location>
</feature>
<dbReference type="PANTHER" id="PTHR43317">
    <property type="entry name" value="THERMOSPERMINE SYNTHASE ACAULIS5"/>
    <property type="match status" value="1"/>
</dbReference>
<keyword evidence="2" id="KW-0812">Transmembrane</keyword>
<feature type="transmembrane region" description="Helical" evidence="2">
    <location>
        <begin position="36"/>
        <end position="57"/>
    </location>
</feature>
<feature type="transmembrane region" description="Helical" evidence="2">
    <location>
        <begin position="216"/>
        <end position="234"/>
    </location>
</feature>
<evidence type="ECO:0000313" key="3">
    <source>
        <dbReference type="EMBL" id="SBT06528.1"/>
    </source>
</evidence>
<keyword evidence="4" id="KW-1185">Reference proteome</keyword>
<keyword evidence="2" id="KW-0472">Membrane</keyword>
<proteinExistence type="predicted"/>
<organism evidence="3 4">
    <name type="scientific">Candidatus Accumulibacter aalborgensis</name>
    <dbReference type="NCBI Taxonomy" id="1860102"/>
    <lineage>
        <taxon>Bacteria</taxon>
        <taxon>Pseudomonadati</taxon>
        <taxon>Pseudomonadota</taxon>
        <taxon>Betaproteobacteria</taxon>
        <taxon>Candidatus Accumulibacter</taxon>
    </lineage>
</organism>
<reference evidence="3 4" key="1">
    <citation type="submission" date="2016-06" db="EMBL/GenBank/DDBJ databases">
        <authorList>
            <person name="Kjaerup R.B."/>
            <person name="Dalgaard T.S."/>
            <person name="Juul-Madsen H.R."/>
        </authorList>
    </citation>
    <scope>NUCLEOTIDE SEQUENCE [LARGE SCALE GENOMIC DNA]</scope>
    <source>
        <strain evidence="3">3</strain>
    </source>
</reference>
<accession>A0A1A8XRE1</accession>
<dbReference type="Gene3D" id="3.40.50.150">
    <property type="entry name" value="Vaccinia Virus protein VP39"/>
    <property type="match status" value="1"/>
</dbReference>
<dbReference type="EMBL" id="FLQX01000110">
    <property type="protein sequence ID" value="SBT06528.1"/>
    <property type="molecule type" value="Genomic_DNA"/>
</dbReference>
<dbReference type="AlphaFoldDB" id="A0A1A8XRE1"/>
<dbReference type="PANTHER" id="PTHR43317:SF1">
    <property type="entry name" value="THERMOSPERMINE SYNTHASE ACAULIS5"/>
    <property type="match status" value="1"/>
</dbReference>
<dbReference type="SUPFAM" id="SSF53335">
    <property type="entry name" value="S-adenosyl-L-methionine-dependent methyltransferases"/>
    <property type="match status" value="1"/>
</dbReference>
<feature type="transmembrane region" description="Helical" evidence="2">
    <location>
        <begin position="355"/>
        <end position="374"/>
    </location>
</feature>
<feature type="transmembrane region" description="Helical" evidence="2">
    <location>
        <begin position="138"/>
        <end position="158"/>
    </location>
</feature>
<sequence length="670" mass="74800">MISFAITVFLSAFLLFQVQPIIAKMILPWFGGSSSVWSVCLVFFQAELLLGYLYVHLLHESFSPRRQNIVHCVLLLLSLATLPVVADPTWRETAAENPTWSVLVVLASAVGMPYLLLSTTGPLMQAWYARSFASLMPYRLYALSNLASMLALLSYPVLVEPYFPVHEQAWAWSAAYVLFVLACLGSAWQSWQGVSGERERVASAAESTPRPPWRECLLWVGLAMTASILLLAVTRHLTQDVAPVPFLWVLPLSIYLLSFILCFDAPRYYSRPGFLVALPFAFLAVDRVLDGGLAVPILVALLSLSLFVFCMVCHGELVRRRPPVRHLTLFYLMLSIGGALGGSFVGLLAPAVFNAYFELPIGLFLCAALAAIVLWRELRPAWRWLVLVALLAYGYRLAEISVDYVADYRRVLRNFYGQLRVADLNDDGLGIKRAIYHGRVNHGEQFLAAEYRRRPTAYYCEKSGIGQALRSLSGEPALKIGILGLGTGTLATYGRRGDEMRIYEINEQVVDLARNDFTYLADSAARIVPVLGDGRLMLEREPAQDFDLLAIDAFSGDSIPTHLLTLEAMQGYLRHLKSDGLLAIHITNRYLDLRPVVAAAADRLGRTAIIVDLTPDADDRFCRHSVWVLMMRPERLESLPEDLKKAEVLVPRPGFTVWTDAFSNLLKILK</sequence>
<feature type="transmembrane region" description="Helical" evidence="2">
    <location>
        <begin position="272"/>
        <end position="289"/>
    </location>
</feature>
<evidence type="ECO:0000256" key="1">
    <source>
        <dbReference type="ARBA" id="ARBA00023115"/>
    </source>
</evidence>
<evidence type="ECO:0000313" key="4">
    <source>
        <dbReference type="Proteomes" id="UP000199169"/>
    </source>
</evidence>
<dbReference type="NCBIfam" id="NF037959">
    <property type="entry name" value="MFS_SpdSyn"/>
    <property type="match status" value="1"/>
</dbReference>
<dbReference type="RefSeq" id="WP_186407207.1">
    <property type="nucleotide sequence ID" value="NZ_FLQX01000110.1"/>
</dbReference>
<feature type="transmembrane region" description="Helical" evidence="2">
    <location>
        <begin position="329"/>
        <end position="349"/>
    </location>
</feature>